<protein>
    <submittedName>
        <fullName evidence="3">Uncharacterized protein</fullName>
    </submittedName>
</protein>
<keyword evidence="2" id="KW-1133">Transmembrane helix</keyword>
<feature type="transmembrane region" description="Helical" evidence="2">
    <location>
        <begin position="35"/>
        <end position="55"/>
    </location>
</feature>
<accession>A0A2N0PFI5</accession>
<comment type="caution">
    <text evidence="3">The sequence shown here is derived from an EMBL/GenBank/DDBJ whole genome shotgun (WGS) entry which is preliminary data.</text>
</comment>
<organism evidence="3 4">
    <name type="scientific">Rhizophagus irregularis</name>
    <dbReference type="NCBI Taxonomy" id="588596"/>
    <lineage>
        <taxon>Eukaryota</taxon>
        <taxon>Fungi</taxon>
        <taxon>Fungi incertae sedis</taxon>
        <taxon>Mucoromycota</taxon>
        <taxon>Glomeromycotina</taxon>
        <taxon>Glomeromycetes</taxon>
        <taxon>Glomerales</taxon>
        <taxon>Glomeraceae</taxon>
        <taxon>Rhizophagus</taxon>
    </lineage>
</organism>
<gene>
    <name evidence="3" type="ORF">RhiirA5_378534</name>
</gene>
<keyword evidence="2" id="KW-0472">Membrane</keyword>
<evidence type="ECO:0000256" key="1">
    <source>
        <dbReference type="SAM" id="MobiDB-lite"/>
    </source>
</evidence>
<evidence type="ECO:0000313" key="4">
    <source>
        <dbReference type="Proteomes" id="UP000232722"/>
    </source>
</evidence>
<reference evidence="3 4" key="2">
    <citation type="submission" date="2017-09" db="EMBL/GenBank/DDBJ databases">
        <title>Extensive intraspecific genome diversity in a model arbuscular mycorrhizal fungus.</title>
        <authorList>
            <person name="Chen E.C."/>
            <person name="Morin E."/>
            <person name="Beaudet D."/>
            <person name="Noel J."/>
            <person name="Ndikumana S."/>
            <person name="Charron P."/>
            <person name="St-Onge C."/>
            <person name="Giorgi J."/>
            <person name="Grigoriev I.V."/>
            <person name="Roux C."/>
            <person name="Martin F.M."/>
            <person name="Corradi N."/>
        </authorList>
    </citation>
    <scope>NUCLEOTIDE SEQUENCE [LARGE SCALE GENOMIC DNA]</scope>
    <source>
        <strain evidence="3 4">A5</strain>
    </source>
</reference>
<dbReference type="Proteomes" id="UP000232722">
    <property type="component" value="Unassembled WGS sequence"/>
</dbReference>
<sequence length="114" mass="13901">MDVFTIIFTGMGFFSLFTLTFSFKIIKRELKFRVFLIYITLIVQGLCSFFFYYYFWNGKDMIGVKFNPNLDKDYEYSDDLDDDKEEEEKDEKISEILNRYWKFIKESFNSLVQE</sequence>
<dbReference type="AlphaFoldDB" id="A0A2N0PFI5"/>
<keyword evidence="2" id="KW-0812">Transmembrane</keyword>
<reference evidence="3 4" key="1">
    <citation type="submission" date="2016-04" db="EMBL/GenBank/DDBJ databases">
        <title>Genome analyses suggest a sexual origin of heterokaryosis in a supposedly ancient asexual fungus.</title>
        <authorList>
            <person name="Ropars J."/>
            <person name="Sedzielewska K."/>
            <person name="Noel J."/>
            <person name="Charron P."/>
            <person name="Farinelli L."/>
            <person name="Marton T."/>
            <person name="Kruger M."/>
            <person name="Pelin A."/>
            <person name="Brachmann A."/>
            <person name="Corradi N."/>
        </authorList>
    </citation>
    <scope>NUCLEOTIDE SEQUENCE [LARGE SCALE GENOMIC DNA]</scope>
    <source>
        <strain evidence="3 4">A5</strain>
    </source>
</reference>
<feature type="compositionally biased region" description="Acidic residues" evidence="1">
    <location>
        <begin position="76"/>
        <end position="89"/>
    </location>
</feature>
<feature type="transmembrane region" description="Helical" evidence="2">
    <location>
        <begin position="6"/>
        <end position="23"/>
    </location>
</feature>
<evidence type="ECO:0000256" key="2">
    <source>
        <dbReference type="SAM" id="Phobius"/>
    </source>
</evidence>
<name>A0A2N0PFI5_9GLOM</name>
<feature type="region of interest" description="Disordered" evidence="1">
    <location>
        <begin position="70"/>
        <end position="89"/>
    </location>
</feature>
<dbReference type="EMBL" id="LLXJ01000864">
    <property type="protein sequence ID" value="PKC05567.1"/>
    <property type="molecule type" value="Genomic_DNA"/>
</dbReference>
<proteinExistence type="predicted"/>
<evidence type="ECO:0000313" key="3">
    <source>
        <dbReference type="EMBL" id="PKC05567.1"/>
    </source>
</evidence>
<dbReference type="VEuPathDB" id="FungiDB:RhiirA1_387170"/>